<dbReference type="Proteomes" id="UP000186594">
    <property type="component" value="Unassembled WGS sequence"/>
</dbReference>
<proteinExistence type="inferred from homology"/>
<evidence type="ECO:0000313" key="8">
    <source>
        <dbReference type="EMBL" id="OLL21684.1"/>
    </source>
</evidence>
<comment type="caution">
    <text evidence="8">The sequence shown here is derived from an EMBL/GenBank/DDBJ whole genome shotgun (WGS) entry which is preliminary data.</text>
</comment>
<keyword evidence="9" id="KW-1185">Reference proteome</keyword>
<feature type="compositionally biased region" description="Polar residues" evidence="6">
    <location>
        <begin position="624"/>
        <end position="640"/>
    </location>
</feature>
<keyword evidence="4" id="KW-0067">ATP-binding</keyword>
<dbReference type="CDD" id="cd24039">
    <property type="entry name" value="ASKHA_NBD_YND1-like"/>
    <property type="match status" value="1"/>
</dbReference>
<dbReference type="PROSITE" id="PS01238">
    <property type="entry name" value="GDA1_CD39_NTPASE"/>
    <property type="match status" value="1"/>
</dbReference>
<dbReference type="GO" id="GO:0005524">
    <property type="term" value="F:ATP binding"/>
    <property type="evidence" value="ECO:0007669"/>
    <property type="project" value="UniProtKB-KW"/>
</dbReference>
<feature type="active site" description="Proton acceptor" evidence="3">
    <location>
        <position position="173"/>
    </location>
</feature>
<feature type="transmembrane region" description="Helical" evidence="7">
    <location>
        <begin position="525"/>
        <end position="543"/>
    </location>
</feature>
<accession>A0A1U7LGA1</accession>
<evidence type="ECO:0000256" key="1">
    <source>
        <dbReference type="ARBA" id="ARBA00009283"/>
    </source>
</evidence>
<comment type="similarity">
    <text evidence="1 5">Belongs to the GDA1/CD39 NTPase family.</text>
</comment>
<dbReference type="GO" id="GO:0045134">
    <property type="term" value="F:UDP phosphatase activity"/>
    <property type="evidence" value="ECO:0007669"/>
    <property type="project" value="TreeGrafter"/>
</dbReference>
<gene>
    <name evidence="8" type="ORF">NEOLI_001076</name>
</gene>
<dbReference type="PANTHER" id="PTHR11782">
    <property type="entry name" value="ADENOSINE/GUANOSINE DIPHOSPHATASE"/>
    <property type="match status" value="1"/>
</dbReference>
<keyword evidence="7" id="KW-0812">Transmembrane</keyword>
<dbReference type="PANTHER" id="PTHR11782:SF121">
    <property type="entry name" value="NUCLEOSIDE-DIPHOSPHATASE MIG-23"/>
    <property type="match status" value="1"/>
</dbReference>
<name>A0A1U7LGA1_NEOID</name>
<dbReference type="GO" id="GO:0004382">
    <property type="term" value="F:GDP phosphatase activity"/>
    <property type="evidence" value="ECO:0007669"/>
    <property type="project" value="TreeGrafter"/>
</dbReference>
<dbReference type="Gene3D" id="3.30.420.40">
    <property type="match status" value="1"/>
</dbReference>
<keyword evidence="4" id="KW-0547">Nucleotide-binding</keyword>
<dbReference type="GO" id="GO:0017111">
    <property type="term" value="F:ribonucleoside triphosphate phosphatase activity"/>
    <property type="evidence" value="ECO:0007669"/>
    <property type="project" value="EnsemblFungi"/>
</dbReference>
<dbReference type="GO" id="GO:0006256">
    <property type="term" value="P:UDP catabolic process"/>
    <property type="evidence" value="ECO:0007669"/>
    <property type="project" value="TreeGrafter"/>
</dbReference>
<reference evidence="8 9" key="1">
    <citation type="submission" date="2016-04" db="EMBL/GenBank/DDBJ databases">
        <title>Evolutionary innovation and constraint leading to complex multicellularity in the Ascomycota.</title>
        <authorList>
            <person name="Cisse O."/>
            <person name="Nguyen A."/>
            <person name="Hewitt D.A."/>
            <person name="Jedd G."/>
            <person name="Stajich J.E."/>
        </authorList>
    </citation>
    <scope>NUCLEOTIDE SEQUENCE [LARGE SCALE GENOMIC DNA]</scope>
    <source>
        <strain evidence="8 9">DAH-3</strain>
    </source>
</reference>
<evidence type="ECO:0000313" key="9">
    <source>
        <dbReference type="Proteomes" id="UP000186594"/>
    </source>
</evidence>
<dbReference type="GO" id="GO:0046036">
    <property type="term" value="P:CTP metabolic process"/>
    <property type="evidence" value="ECO:0007669"/>
    <property type="project" value="TreeGrafter"/>
</dbReference>
<evidence type="ECO:0000256" key="6">
    <source>
        <dbReference type="SAM" id="MobiDB-lite"/>
    </source>
</evidence>
<dbReference type="GO" id="GO:0000139">
    <property type="term" value="C:Golgi membrane"/>
    <property type="evidence" value="ECO:0007669"/>
    <property type="project" value="EnsemblFungi"/>
</dbReference>
<feature type="region of interest" description="Disordered" evidence="6">
    <location>
        <begin position="624"/>
        <end position="660"/>
    </location>
</feature>
<feature type="binding site" evidence="4">
    <location>
        <begin position="210"/>
        <end position="214"/>
    </location>
    <ligand>
        <name>ATP</name>
        <dbReference type="ChEBI" id="CHEBI:30616"/>
    </ligand>
</feature>
<evidence type="ECO:0000256" key="5">
    <source>
        <dbReference type="RuleBase" id="RU003833"/>
    </source>
</evidence>
<evidence type="ECO:0000256" key="3">
    <source>
        <dbReference type="PIRSR" id="PIRSR600407-1"/>
    </source>
</evidence>
<sequence>MRLFPRLPPAVPPDFYSSRQDREWAQGRRFGVVIDAGSSGSRVQIYSWLDNAIAAQDATGEELYRTPAVEKGQRKGKEWTFKMHPGISTFTSRLEDLGKEHLKPLLDHALQLVPPPAVATTPLFLLATAGMRLLTPDMQRAILSETCRYARQYTEFLLPDCDLHIQVIDGETEGLYGWVALNYLLGGFDNPQDLASTARRSTYGFLDLGGASAQIAFAPNATEAEKHKDDLILLRLRSLDGHSREWKVFVTTWLGYGANEARKRYIEQLAKSQPKEELFTSDPCLPKNAQETFSPSPETSPAVLLVGTGDLKSCLLSLEPVLGKHLPCPDDPCFFGGVHTPLIDFDVNHFVGISEYWYSSNDVFELGGAYDYVTYSKKVAEFCTQNWPDTMIEIENGTYGKHVSPDKARKLCFKAAWVIEILHDGFGFPKIPQEELSSYNGTTDLIQGANRKGFDVPFQSVNEIDKVEISWTLGKMLLYASSEVLSDSPDPVGFGPYINNGKASFHLAGESQIAYPSNHIDFRRLSGMLLFMIMFAIVIWLLIGRNRRSWILTNVRSCGLCRQQRKVMNASGYYERILEEGSEPSIETITGKFELSEMRRIPVSQENLSRPLSERTNSIIMGHDSSSLTMSAQTRANSEASFLRDHEGHRSRSPFRQLQN</sequence>
<keyword evidence="7" id="KW-1133">Transmembrane helix</keyword>
<dbReference type="OMA" id="HESIGFM"/>
<dbReference type="OrthoDB" id="6372431at2759"/>
<keyword evidence="2 5" id="KW-0378">Hydrolase</keyword>
<organism evidence="8 9">
    <name type="scientific">Neolecta irregularis (strain DAH-3)</name>
    <dbReference type="NCBI Taxonomy" id="1198029"/>
    <lineage>
        <taxon>Eukaryota</taxon>
        <taxon>Fungi</taxon>
        <taxon>Dikarya</taxon>
        <taxon>Ascomycota</taxon>
        <taxon>Taphrinomycotina</taxon>
        <taxon>Neolectales</taxon>
        <taxon>Neolectaceae</taxon>
        <taxon>Neolecta</taxon>
    </lineage>
</organism>
<dbReference type="InterPro" id="IPR000407">
    <property type="entry name" value="GDA1_CD39_NTPase"/>
</dbReference>
<protein>
    <submittedName>
        <fullName evidence="8">Golgi apyrase</fullName>
    </submittedName>
</protein>
<dbReference type="EMBL" id="LXFE01004399">
    <property type="protein sequence ID" value="OLL21684.1"/>
    <property type="molecule type" value="Genomic_DNA"/>
</dbReference>
<dbReference type="Pfam" id="PF01150">
    <property type="entry name" value="GDA1_CD39"/>
    <property type="match status" value="1"/>
</dbReference>
<dbReference type="STRING" id="1198029.A0A1U7LGA1"/>
<dbReference type="AlphaFoldDB" id="A0A1U7LGA1"/>
<dbReference type="Gene3D" id="3.30.420.150">
    <property type="entry name" value="Exopolyphosphatase. Domain 2"/>
    <property type="match status" value="1"/>
</dbReference>
<evidence type="ECO:0000256" key="2">
    <source>
        <dbReference type="ARBA" id="ARBA00022801"/>
    </source>
</evidence>
<evidence type="ECO:0000256" key="4">
    <source>
        <dbReference type="PIRSR" id="PIRSR600407-2"/>
    </source>
</evidence>
<evidence type="ECO:0000256" key="7">
    <source>
        <dbReference type="SAM" id="Phobius"/>
    </source>
</evidence>
<keyword evidence="7" id="KW-0472">Membrane</keyword>